<dbReference type="InterPro" id="IPR022002">
    <property type="entry name" value="ChsH2_Znr"/>
</dbReference>
<gene>
    <name evidence="3" type="ORF">HFP15_25155</name>
</gene>
<evidence type="ECO:0000259" key="2">
    <source>
        <dbReference type="Pfam" id="PF12172"/>
    </source>
</evidence>
<proteinExistence type="predicted"/>
<feature type="domain" description="ChsH2 C-terminal OB-fold" evidence="1">
    <location>
        <begin position="56"/>
        <end position="120"/>
    </location>
</feature>
<dbReference type="Pfam" id="PF12172">
    <property type="entry name" value="zf-ChsH2"/>
    <property type="match status" value="1"/>
</dbReference>
<dbReference type="Proteomes" id="UP000715441">
    <property type="component" value="Unassembled WGS sequence"/>
</dbReference>
<evidence type="ECO:0000313" key="3">
    <source>
        <dbReference type="EMBL" id="NKQ56172.1"/>
    </source>
</evidence>
<dbReference type="RefSeq" id="WP_168519208.1">
    <property type="nucleotide sequence ID" value="NZ_JAAXLS010000020.1"/>
</dbReference>
<sequence length="145" mass="15744">MTAIPLPAPDADTQPYWDGVAAGELRIQRCRDCRRYQHFPAPICAACGSFDTSFEPVSGRGAVESFVVVHHATSPAFAARAPYAVAWIELSEQAHLRVLSDIVGCSPDDVHIGLEVELVVDHKGDGPEGISIALPRFRPLRRDPS</sequence>
<dbReference type="InterPro" id="IPR052513">
    <property type="entry name" value="Thioester_dehydratase-like"/>
</dbReference>
<dbReference type="InterPro" id="IPR012340">
    <property type="entry name" value="NA-bd_OB-fold"/>
</dbReference>
<evidence type="ECO:0008006" key="5">
    <source>
        <dbReference type="Google" id="ProtNLM"/>
    </source>
</evidence>
<evidence type="ECO:0000259" key="1">
    <source>
        <dbReference type="Pfam" id="PF01796"/>
    </source>
</evidence>
<accession>A0ABX1J8R7</accession>
<dbReference type="InterPro" id="IPR002878">
    <property type="entry name" value="ChsH2_C"/>
</dbReference>
<dbReference type="PANTHER" id="PTHR34075">
    <property type="entry name" value="BLR3430 PROTEIN"/>
    <property type="match status" value="1"/>
</dbReference>
<dbReference type="Gene3D" id="6.10.30.10">
    <property type="match status" value="1"/>
</dbReference>
<dbReference type="EMBL" id="JAAXLS010000020">
    <property type="protein sequence ID" value="NKQ56172.1"/>
    <property type="molecule type" value="Genomic_DNA"/>
</dbReference>
<protein>
    <recommendedName>
        <fullName evidence="5">Zn-ribbon domain-containing OB-fold protein</fullName>
    </recommendedName>
</protein>
<dbReference type="Pfam" id="PF01796">
    <property type="entry name" value="OB_ChsH2_C"/>
    <property type="match status" value="1"/>
</dbReference>
<dbReference type="PANTHER" id="PTHR34075:SF5">
    <property type="entry name" value="BLR3430 PROTEIN"/>
    <property type="match status" value="1"/>
</dbReference>
<reference evidence="3 4" key="1">
    <citation type="submission" date="2020-04" db="EMBL/GenBank/DDBJ databases">
        <title>Novel species.</title>
        <authorList>
            <person name="Teo W.F.A."/>
            <person name="Lipun K."/>
            <person name="Srisuk N."/>
            <person name="Duangmal K."/>
        </authorList>
    </citation>
    <scope>NUCLEOTIDE SEQUENCE [LARGE SCALE GENOMIC DNA]</scope>
    <source>
        <strain evidence="3 4">K13G38</strain>
    </source>
</reference>
<dbReference type="SUPFAM" id="SSF50249">
    <property type="entry name" value="Nucleic acid-binding proteins"/>
    <property type="match status" value="1"/>
</dbReference>
<evidence type="ECO:0000313" key="4">
    <source>
        <dbReference type="Proteomes" id="UP000715441"/>
    </source>
</evidence>
<feature type="domain" description="ChsH2 rubredoxin-like zinc ribbon" evidence="2">
    <location>
        <begin position="17"/>
        <end position="51"/>
    </location>
</feature>
<organism evidence="3 4">
    <name type="scientific">Amycolatopsis acididurans</name>
    <dbReference type="NCBI Taxonomy" id="2724524"/>
    <lineage>
        <taxon>Bacteria</taxon>
        <taxon>Bacillati</taxon>
        <taxon>Actinomycetota</taxon>
        <taxon>Actinomycetes</taxon>
        <taxon>Pseudonocardiales</taxon>
        <taxon>Pseudonocardiaceae</taxon>
        <taxon>Amycolatopsis</taxon>
    </lineage>
</organism>
<comment type="caution">
    <text evidence="3">The sequence shown here is derived from an EMBL/GenBank/DDBJ whole genome shotgun (WGS) entry which is preliminary data.</text>
</comment>
<keyword evidence="4" id="KW-1185">Reference proteome</keyword>
<name>A0ABX1J8R7_9PSEU</name>